<dbReference type="Pfam" id="PF20125">
    <property type="entry name" value="DUF6515"/>
    <property type="match status" value="1"/>
</dbReference>
<keyword evidence="3" id="KW-1185">Reference proteome</keyword>
<dbReference type="InterPro" id="IPR045398">
    <property type="entry name" value="DUF6515"/>
</dbReference>
<organism evidence="2 3">
    <name type="scientific">Microbulbifer elongatus</name>
    <dbReference type="NCBI Taxonomy" id="86173"/>
    <lineage>
        <taxon>Bacteria</taxon>
        <taxon>Pseudomonadati</taxon>
        <taxon>Pseudomonadota</taxon>
        <taxon>Gammaproteobacteria</taxon>
        <taxon>Cellvibrionales</taxon>
        <taxon>Microbulbiferaceae</taxon>
        <taxon>Microbulbifer</taxon>
    </lineage>
</organism>
<sequence>MNKTAKILTFGVGVAALLSMAFAAPPASAHGGHRGHYHGPGHHHRGYWGPRYRGPRIGIGVTVPVLPGGFVNLNVGGRPYFYGGGAFYRPGPRGYVTVAAPLGAAVLTLPASAVRVQIGGFTYYQYGGAYYQWQPPVNRYVVVPPPAAVTTTVTTTTTTTSSGPHSGAYTPGQVIENLPTGYTAEVINGIQYYRYGGHYFMPTQRDGREVYVVVQV</sequence>
<reference evidence="2" key="1">
    <citation type="thesis" date="2020" institute="Technische Universitat Dresden" country="Dresden, Germany">
        <title>The Agarolytic System of Microbulbifer elongatus PORT2, Isolated from Batu Karas, Pangandaran West Java Indonesia.</title>
        <authorList>
            <person name="Anggraeni S.R."/>
        </authorList>
    </citation>
    <scope>NUCLEOTIDE SEQUENCE</scope>
    <source>
        <strain evidence="2">PORT2</strain>
    </source>
</reference>
<proteinExistence type="predicted"/>
<evidence type="ECO:0000313" key="2">
    <source>
        <dbReference type="EMBL" id="MCQ3829059.1"/>
    </source>
</evidence>
<name>A0ABT1NYT9_9GAMM</name>
<evidence type="ECO:0000256" key="1">
    <source>
        <dbReference type="SAM" id="SignalP"/>
    </source>
</evidence>
<comment type="caution">
    <text evidence="2">The sequence shown here is derived from an EMBL/GenBank/DDBJ whole genome shotgun (WGS) entry which is preliminary data.</text>
</comment>
<dbReference type="EMBL" id="JACASI010000015">
    <property type="protein sequence ID" value="MCQ3829059.1"/>
    <property type="molecule type" value="Genomic_DNA"/>
</dbReference>
<protein>
    <submittedName>
        <fullName evidence="2">Uncharacterized protein</fullName>
    </submittedName>
</protein>
<evidence type="ECO:0000313" key="3">
    <source>
        <dbReference type="Proteomes" id="UP001205566"/>
    </source>
</evidence>
<feature type="chain" id="PRO_5046388505" evidence="1">
    <location>
        <begin position="24"/>
        <end position="216"/>
    </location>
</feature>
<feature type="signal peptide" evidence="1">
    <location>
        <begin position="1"/>
        <end position="23"/>
    </location>
</feature>
<dbReference type="Proteomes" id="UP001205566">
    <property type="component" value="Unassembled WGS sequence"/>
</dbReference>
<keyword evidence="1" id="KW-0732">Signal</keyword>
<gene>
    <name evidence="2" type="ORF">HXX02_06355</name>
</gene>
<dbReference type="RefSeq" id="WP_231759208.1">
    <property type="nucleotide sequence ID" value="NZ_CP088953.1"/>
</dbReference>
<accession>A0ABT1NYT9</accession>